<dbReference type="EMBL" id="KV878679">
    <property type="protein sequence ID" value="OJJ77322.1"/>
    <property type="molecule type" value="Genomic_DNA"/>
</dbReference>
<dbReference type="Proteomes" id="UP000184499">
    <property type="component" value="Unassembled WGS sequence"/>
</dbReference>
<evidence type="ECO:0000256" key="2">
    <source>
        <dbReference type="ARBA" id="ARBA00023015"/>
    </source>
</evidence>
<protein>
    <recommendedName>
        <fullName evidence="6">BZIP domain-containing protein</fullName>
    </recommendedName>
</protein>
<evidence type="ECO:0000256" key="3">
    <source>
        <dbReference type="ARBA" id="ARBA00023163"/>
    </source>
</evidence>
<dbReference type="OMA" id="KHAQCGD"/>
<dbReference type="InterPro" id="IPR004827">
    <property type="entry name" value="bZIP"/>
</dbReference>
<keyword evidence="2" id="KW-0805">Transcription regulation</keyword>
<dbReference type="InterPro" id="IPR046347">
    <property type="entry name" value="bZIP_sf"/>
</dbReference>
<evidence type="ECO:0000259" key="6">
    <source>
        <dbReference type="PROSITE" id="PS50217"/>
    </source>
</evidence>
<keyword evidence="4" id="KW-0539">Nucleus</keyword>
<comment type="subcellular location">
    <subcellularLocation>
        <location evidence="1">Nucleus</location>
    </subcellularLocation>
</comment>
<feature type="region of interest" description="Disordered" evidence="5">
    <location>
        <begin position="265"/>
        <end position="342"/>
    </location>
</feature>
<evidence type="ECO:0000256" key="4">
    <source>
        <dbReference type="ARBA" id="ARBA00023242"/>
    </source>
</evidence>
<organism evidence="7 8">
    <name type="scientific">Aspergillus brasiliensis (strain CBS 101740 / IMI 381727 / IBT 21946)</name>
    <dbReference type="NCBI Taxonomy" id="767769"/>
    <lineage>
        <taxon>Eukaryota</taxon>
        <taxon>Fungi</taxon>
        <taxon>Dikarya</taxon>
        <taxon>Ascomycota</taxon>
        <taxon>Pezizomycotina</taxon>
        <taxon>Eurotiomycetes</taxon>
        <taxon>Eurotiomycetidae</taxon>
        <taxon>Eurotiales</taxon>
        <taxon>Aspergillaceae</taxon>
        <taxon>Aspergillus</taxon>
        <taxon>Aspergillus subgen. Circumdati</taxon>
    </lineage>
</organism>
<dbReference type="OrthoDB" id="295274at2759"/>
<dbReference type="AlphaFoldDB" id="A0A1L9V0G2"/>
<evidence type="ECO:0000313" key="8">
    <source>
        <dbReference type="Proteomes" id="UP000184499"/>
    </source>
</evidence>
<reference evidence="8" key="1">
    <citation type="journal article" date="2017" name="Genome Biol.">
        <title>Comparative genomics reveals high biological diversity and specific adaptations in the industrially and medically important fungal genus Aspergillus.</title>
        <authorList>
            <person name="de Vries R.P."/>
            <person name="Riley R."/>
            <person name="Wiebenga A."/>
            <person name="Aguilar-Osorio G."/>
            <person name="Amillis S."/>
            <person name="Uchima C.A."/>
            <person name="Anderluh G."/>
            <person name="Asadollahi M."/>
            <person name="Askin M."/>
            <person name="Barry K."/>
            <person name="Battaglia E."/>
            <person name="Bayram O."/>
            <person name="Benocci T."/>
            <person name="Braus-Stromeyer S.A."/>
            <person name="Caldana C."/>
            <person name="Canovas D."/>
            <person name="Cerqueira G.C."/>
            <person name="Chen F."/>
            <person name="Chen W."/>
            <person name="Choi C."/>
            <person name="Clum A."/>
            <person name="Dos Santos R.A."/>
            <person name="Damasio A.R."/>
            <person name="Diallinas G."/>
            <person name="Emri T."/>
            <person name="Fekete E."/>
            <person name="Flipphi M."/>
            <person name="Freyberg S."/>
            <person name="Gallo A."/>
            <person name="Gournas C."/>
            <person name="Habgood R."/>
            <person name="Hainaut M."/>
            <person name="Harispe M.L."/>
            <person name="Henrissat B."/>
            <person name="Hilden K.S."/>
            <person name="Hope R."/>
            <person name="Hossain A."/>
            <person name="Karabika E."/>
            <person name="Karaffa L."/>
            <person name="Karanyi Z."/>
            <person name="Krasevec N."/>
            <person name="Kuo A."/>
            <person name="Kusch H."/>
            <person name="LaButti K."/>
            <person name="Lagendijk E.L."/>
            <person name="Lapidus A."/>
            <person name="Levasseur A."/>
            <person name="Lindquist E."/>
            <person name="Lipzen A."/>
            <person name="Logrieco A.F."/>
            <person name="MacCabe A."/>
            <person name="Maekelae M.R."/>
            <person name="Malavazi I."/>
            <person name="Melin P."/>
            <person name="Meyer V."/>
            <person name="Mielnichuk N."/>
            <person name="Miskei M."/>
            <person name="Molnar A.P."/>
            <person name="Mule G."/>
            <person name="Ngan C.Y."/>
            <person name="Orejas M."/>
            <person name="Orosz E."/>
            <person name="Ouedraogo J.P."/>
            <person name="Overkamp K.M."/>
            <person name="Park H.-S."/>
            <person name="Perrone G."/>
            <person name="Piumi F."/>
            <person name="Punt P.J."/>
            <person name="Ram A.F."/>
            <person name="Ramon A."/>
            <person name="Rauscher S."/>
            <person name="Record E."/>
            <person name="Riano-Pachon D.M."/>
            <person name="Robert V."/>
            <person name="Roehrig J."/>
            <person name="Ruller R."/>
            <person name="Salamov A."/>
            <person name="Salih N.S."/>
            <person name="Samson R.A."/>
            <person name="Sandor E."/>
            <person name="Sanguinetti M."/>
            <person name="Schuetze T."/>
            <person name="Sepcic K."/>
            <person name="Shelest E."/>
            <person name="Sherlock G."/>
            <person name="Sophianopoulou V."/>
            <person name="Squina F.M."/>
            <person name="Sun H."/>
            <person name="Susca A."/>
            <person name="Todd R.B."/>
            <person name="Tsang A."/>
            <person name="Unkles S.E."/>
            <person name="van de Wiele N."/>
            <person name="van Rossen-Uffink D."/>
            <person name="Oliveira J.V."/>
            <person name="Vesth T.C."/>
            <person name="Visser J."/>
            <person name="Yu J.-H."/>
            <person name="Zhou M."/>
            <person name="Andersen M.R."/>
            <person name="Archer D.B."/>
            <person name="Baker S.E."/>
            <person name="Benoit I."/>
            <person name="Brakhage A.A."/>
            <person name="Braus G.H."/>
            <person name="Fischer R."/>
            <person name="Frisvad J.C."/>
            <person name="Goldman G.H."/>
            <person name="Houbraken J."/>
            <person name="Oakley B."/>
            <person name="Pocsi I."/>
            <person name="Scazzocchio C."/>
            <person name="Seiboth B."/>
            <person name="vanKuyk P.A."/>
            <person name="Wortman J."/>
            <person name="Dyer P.S."/>
            <person name="Grigoriev I.V."/>
        </authorList>
    </citation>
    <scope>NUCLEOTIDE SEQUENCE [LARGE SCALE GENOMIC DNA]</scope>
    <source>
        <strain evidence="8">CBS 101740 / IMI 381727 / IBT 21946</strain>
    </source>
</reference>
<feature type="domain" description="BZIP" evidence="6">
    <location>
        <begin position="177"/>
        <end position="240"/>
    </location>
</feature>
<feature type="region of interest" description="Disordered" evidence="5">
    <location>
        <begin position="79"/>
        <end position="110"/>
    </location>
</feature>
<dbReference type="STRING" id="767769.A0A1L9V0G2"/>
<dbReference type="PROSITE" id="PS50217">
    <property type="entry name" value="BZIP"/>
    <property type="match status" value="1"/>
</dbReference>
<dbReference type="CDD" id="cd14687">
    <property type="entry name" value="bZIP_ATF2"/>
    <property type="match status" value="1"/>
</dbReference>
<keyword evidence="8" id="KW-1185">Reference proteome</keyword>
<feature type="region of interest" description="Disordered" evidence="5">
    <location>
        <begin position="128"/>
        <end position="200"/>
    </location>
</feature>
<dbReference type="SMART" id="SM00338">
    <property type="entry name" value="BRLZ"/>
    <property type="match status" value="1"/>
</dbReference>
<gene>
    <name evidence="7" type="ORF">ASPBRDRAFT_25002</name>
</gene>
<dbReference type="Gene3D" id="1.20.5.170">
    <property type="match status" value="1"/>
</dbReference>
<dbReference type="GO" id="GO:0005634">
    <property type="term" value="C:nucleus"/>
    <property type="evidence" value="ECO:0007669"/>
    <property type="project" value="UniProtKB-SubCell"/>
</dbReference>
<feature type="compositionally biased region" description="Low complexity" evidence="5">
    <location>
        <begin position="159"/>
        <end position="169"/>
    </location>
</feature>
<feature type="compositionally biased region" description="Polar residues" evidence="5">
    <location>
        <begin position="318"/>
        <end position="333"/>
    </location>
</feature>
<feature type="compositionally biased region" description="Basic and acidic residues" evidence="5">
    <location>
        <begin position="170"/>
        <end position="188"/>
    </location>
</feature>
<evidence type="ECO:0000256" key="5">
    <source>
        <dbReference type="SAM" id="MobiDB-lite"/>
    </source>
</evidence>
<dbReference type="VEuPathDB" id="FungiDB:ASPBRDRAFT_25002"/>
<dbReference type="PANTHER" id="PTHR19304">
    <property type="entry name" value="CYCLIC-AMP RESPONSE ELEMENT BINDING PROTEIN"/>
    <property type="match status" value="1"/>
</dbReference>
<dbReference type="GO" id="GO:0003700">
    <property type="term" value="F:DNA-binding transcription factor activity"/>
    <property type="evidence" value="ECO:0007669"/>
    <property type="project" value="InterPro"/>
</dbReference>
<dbReference type="GeneID" id="93574608"/>
<accession>A0A1L9V0G2</accession>
<proteinExistence type="predicted"/>
<evidence type="ECO:0000256" key="1">
    <source>
        <dbReference type="ARBA" id="ARBA00004123"/>
    </source>
</evidence>
<dbReference type="InterPro" id="IPR051027">
    <property type="entry name" value="bZIP_transcription_factors"/>
</dbReference>
<dbReference type="PROSITE" id="PS00036">
    <property type="entry name" value="BZIP_BASIC"/>
    <property type="match status" value="1"/>
</dbReference>
<feature type="compositionally biased region" description="Low complexity" evidence="5">
    <location>
        <begin position="275"/>
        <end position="292"/>
    </location>
</feature>
<name>A0A1L9V0G2_ASPBC</name>
<dbReference type="RefSeq" id="XP_067484569.1">
    <property type="nucleotide sequence ID" value="XM_067622120.1"/>
</dbReference>
<evidence type="ECO:0000313" key="7">
    <source>
        <dbReference type="EMBL" id="OJJ77322.1"/>
    </source>
</evidence>
<sequence>MADQASFGRPIGPGEAVVPNETVVPGAVSAAPSHFTVANSYLTADILSLSYQSVEEQNIFGFNPVSPSLQAWQAKNDPQLFTNPGLERGLKNSHVRNGQPTPPPFDDKRLNSVDEMFSVSQYQSYEGTAYANPTPRGSFSQPAASEGAEPPSKRRKSSKNSTVNSSSPESGDKESEKAKREKFLERNRLAASKCRQKKKRQTEDLRDQFKFLSERKEYLTRLIDTLRSEILLFKNFLLEHAGCNDEAISLHLSTMVKNITQQDSLGPSALKTDLDSLTPSSSSRATRSQDLSFGFDSPIQLPSKMGSLEPTPRRDSEQSLVSDASYSFSTPNNDAFEDLLDV</sequence>
<keyword evidence="3" id="KW-0804">Transcription</keyword>
<dbReference type="Pfam" id="PF00170">
    <property type="entry name" value="bZIP_1"/>
    <property type="match status" value="1"/>
</dbReference>
<dbReference type="SUPFAM" id="SSF57959">
    <property type="entry name" value="Leucine zipper domain"/>
    <property type="match status" value="1"/>
</dbReference>